<dbReference type="Proteomes" id="UP001597417">
    <property type="component" value="Unassembled WGS sequence"/>
</dbReference>
<dbReference type="PANTHER" id="PTHR42953">
    <property type="entry name" value="HIGH-AFFINITY ZINC UPTAKE SYSTEM PROTEIN ZNUA-RELATED"/>
    <property type="match status" value="1"/>
</dbReference>
<evidence type="ECO:0000256" key="3">
    <source>
        <dbReference type="ARBA" id="ARBA00022723"/>
    </source>
</evidence>
<dbReference type="RefSeq" id="WP_378265354.1">
    <property type="nucleotide sequence ID" value="NZ_JBHUKR010000007.1"/>
</dbReference>
<keyword evidence="3" id="KW-0479">Metal-binding</keyword>
<protein>
    <submittedName>
        <fullName evidence="6">Metal ABC transporter solute-binding protein, Zn/Mn family</fullName>
    </submittedName>
</protein>
<organism evidence="6 7">
    <name type="scientific">Amycolatopsis pigmentata</name>
    <dbReference type="NCBI Taxonomy" id="450801"/>
    <lineage>
        <taxon>Bacteria</taxon>
        <taxon>Bacillati</taxon>
        <taxon>Actinomycetota</taxon>
        <taxon>Actinomycetes</taxon>
        <taxon>Pseudonocardiales</taxon>
        <taxon>Pseudonocardiaceae</taxon>
        <taxon>Amycolatopsis</taxon>
    </lineage>
</organism>
<keyword evidence="2" id="KW-0813">Transport</keyword>
<feature type="signal peptide" evidence="5">
    <location>
        <begin position="1"/>
        <end position="21"/>
    </location>
</feature>
<evidence type="ECO:0000313" key="6">
    <source>
        <dbReference type="EMBL" id="MFD2417526.1"/>
    </source>
</evidence>
<sequence>MIPRMPAVVAVATVVALGITACGGSNTHGDSPGAGGKIAVVASTDVWGAVASAVGGDQVAVTSILHDPSADPHSYETTPSDVLAFTRAQLALGNGGGYDDFFTKLSEQAPNTRKLVAYDIARDAGATDDNEHVWYSFTAVEKVADSLVGQLGTLRPEAAQTFTANANAFKAKVEALAADTARIGDAHPGTKVLVTEPVPHYLIQTAKLTDATPEAFSTAVENETDVPAAALAEVNRLISAKEVKAVLNNDQTVTPTTTQVVGTATKAGVPVVGVTETLPKGAVDYISWMTGQVKALAGAVGS</sequence>
<accession>A0ABW5FRN9</accession>
<dbReference type="PANTHER" id="PTHR42953:SF1">
    <property type="entry name" value="METAL-BINDING PROTEIN HI_0362-RELATED"/>
    <property type="match status" value="1"/>
</dbReference>
<evidence type="ECO:0000256" key="2">
    <source>
        <dbReference type="ARBA" id="ARBA00022448"/>
    </source>
</evidence>
<dbReference type="EMBL" id="JBHUKR010000007">
    <property type="protein sequence ID" value="MFD2417526.1"/>
    <property type="molecule type" value="Genomic_DNA"/>
</dbReference>
<dbReference type="InterPro" id="IPR006127">
    <property type="entry name" value="ZnuA-like"/>
</dbReference>
<feature type="chain" id="PRO_5046165766" evidence="5">
    <location>
        <begin position="22"/>
        <end position="302"/>
    </location>
</feature>
<dbReference type="PROSITE" id="PS51257">
    <property type="entry name" value="PROKAR_LIPOPROTEIN"/>
    <property type="match status" value="1"/>
</dbReference>
<evidence type="ECO:0000256" key="1">
    <source>
        <dbReference type="ARBA" id="ARBA00004196"/>
    </source>
</evidence>
<comment type="caution">
    <text evidence="6">The sequence shown here is derived from an EMBL/GenBank/DDBJ whole genome shotgun (WGS) entry which is preliminary data.</text>
</comment>
<keyword evidence="7" id="KW-1185">Reference proteome</keyword>
<dbReference type="InterPro" id="IPR050492">
    <property type="entry name" value="Bact_metal-bind_prot9"/>
</dbReference>
<gene>
    <name evidence="6" type="ORF">ACFSXZ_14445</name>
</gene>
<dbReference type="Gene3D" id="3.40.50.1980">
    <property type="entry name" value="Nitrogenase molybdenum iron protein domain"/>
    <property type="match status" value="2"/>
</dbReference>
<name>A0ABW5FRN9_9PSEU</name>
<dbReference type="Pfam" id="PF01297">
    <property type="entry name" value="ZnuA"/>
    <property type="match status" value="1"/>
</dbReference>
<reference evidence="7" key="1">
    <citation type="journal article" date="2019" name="Int. J. Syst. Evol. Microbiol.">
        <title>The Global Catalogue of Microorganisms (GCM) 10K type strain sequencing project: providing services to taxonomists for standard genome sequencing and annotation.</title>
        <authorList>
            <consortium name="The Broad Institute Genomics Platform"/>
            <consortium name="The Broad Institute Genome Sequencing Center for Infectious Disease"/>
            <person name="Wu L."/>
            <person name="Ma J."/>
        </authorList>
    </citation>
    <scope>NUCLEOTIDE SEQUENCE [LARGE SCALE GENOMIC DNA]</scope>
    <source>
        <strain evidence="7">CGMCC 4.7645</strain>
    </source>
</reference>
<proteinExistence type="predicted"/>
<comment type="subcellular location">
    <subcellularLocation>
        <location evidence="1">Cell envelope</location>
    </subcellularLocation>
</comment>
<evidence type="ECO:0000256" key="5">
    <source>
        <dbReference type="SAM" id="SignalP"/>
    </source>
</evidence>
<evidence type="ECO:0000313" key="7">
    <source>
        <dbReference type="Proteomes" id="UP001597417"/>
    </source>
</evidence>
<keyword evidence="4 5" id="KW-0732">Signal</keyword>
<evidence type="ECO:0000256" key="4">
    <source>
        <dbReference type="ARBA" id="ARBA00022729"/>
    </source>
</evidence>
<dbReference type="SUPFAM" id="SSF53807">
    <property type="entry name" value="Helical backbone' metal receptor"/>
    <property type="match status" value="1"/>
</dbReference>